<dbReference type="InterPro" id="IPR022385">
    <property type="entry name" value="Rhs_assc_core"/>
</dbReference>
<reference evidence="4" key="1">
    <citation type="submission" date="2020-05" db="UniProtKB">
        <authorList>
            <consortium name="EnsemblMetazoa"/>
        </authorList>
    </citation>
    <scope>IDENTIFICATION</scope>
    <source>
        <strain evidence="4">FUMOZ</strain>
    </source>
</reference>
<keyword evidence="2" id="KW-1133">Transmembrane helix</keyword>
<dbReference type="Gene3D" id="2.180.10.10">
    <property type="entry name" value="RHS repeat-associated core"/>
    <property type="match status" value="2"/>
</dbReference>
<keyword evidence="2" id="KW-0472">Membrane</keyword>
<organism evidence="4">
    <name type="scientific">Anopheles funestus</name>
    <name type="common">African malaria mosquito</name>
    <dbReference type="NCBI Taxonomy" id="62324"/>
    <lineage>
        <taxon>Eukaryota</taxon>
        <taxon>Metazoa</taxon>
        <taxon>Ecdysozoa</taxon>
        <taxon>Arthropoda</taxon>
        <taxon>Hexapoda</taxon>
        <taxon>Insecta</taxon>
        <taxon>Pterygota</taxon>
        <taxon>Neoptera</taxon>
        <taxon>Endopterygota</taxon>
        <taxon>Diptera</taxon>
        <taxon>Nematocera</taxon>
        <taxon>Culicoidea</taxon>
        <taxon>Culicidae</taxon>
        <taxon>Anophelinae</taxon>
        <taxon>Anopheles</taxon>
    </lineage>
</organism>
<dbReference type="EnsemblMetazoa" id="AFUN008784-RA">
    <property type="protein sequence ID" value="AFUN008784-PA"/>
    <property type="gene ID" value="AFUN008784"/>
</dbReference>
<evidence type="ECO:0000313" key="4">
    <source>
        <dbReference type="EnsemblMetazoa" id="AFUN008784-PA"/>
    </source>
</evidence>
<dbReference type="Pfam" id="PF15651">
    <property type="entry name" value="Tox-SGS"/>
    <property type="match status" value="1"/>
</dbReference>
<proteinExistence type="predicted"/>
<evidence type="ECO:0000256" key="1">
    <source>
        <dbReference type="SAM" id="MobiDB-lite"/>
    </source>
</evidence>
<feature type="transmembrane region" description="Helical" evidence="2">
    <location>
        <begin position="2903"/>
        <end position="2921"/>
    </location>
</feature>
<feature type="transmembrane region" description="Helical" evidence="2">
    <location>
        <begin position="2761"/>
        <end position="2786"/>
    </location>
</feature>
<dbReference type="STRING" id="62324.A0A182RR89"/>
<dbReference type="PANTHER" id="PTHR32305:SF15">
    <property type="entry name" value="PROTEIN RHSA-RELATED"/>
    <property type="match status" value="1"/>
</dbReference>
<dbReference type="PANTHER" id="PTHR32305">
    <property type="match status" value="1"/>
</dbReference>
<feature type="compositionally biased region" description="Basic and acidic residues" evidence="1">
    <location>
        <begin position="1279"/>
        <end position="1289"/>
    </location>
</feature>
<feature type="transmembrane region" description="Helical" evidence="2">
    <location>
        <begin position="2792"/>
        <end position="2813"/>
    </location>
</feature>
<dbReference type="InterPro" id="IPR050708">
    <property type="entry name" value="T6SS_VgrG/RHS"/>
</dbReference>
<feature type="transmembrane region" description="Helical" evidence="2">
    <location>
        <begin position="2723"/>
        <end position="2741"/>
    </location>
</feature>
<feature type="domain" description="Tox-SGS" evidence="3">
    <location>
        <begin position="3132"/>
        <end position="3227"/>
    </location>
</feature>
<feature type="region of interest" description="Disordered" evidence="1">
    <location>
        <begin position="1259"/>
        <end position="1289"/>
    </location>
</feature>
<evidence type="ECO:0000259" key="3">
    <source>
        <dbReference type="Pfam" id="PF15651"/>
    </source>
</evidence>
<evidence type="ECO:0000256" key="2">
    <source>
        <dbReference type="SAM" id="Phobius"/>
    </source>
</evidence>
<dbReference type="InterPro" id="IPR028901">
    <property type="entry name" value="Tox-SGS_dom"/>
</dbReference>
<sequence length="3378" mass="387972">MDASAKFYSLQLPGKPLTKIPPGNTVEAKQDPSDGKTIFLRNNRMLVIYEQTKGSCTEVRKVEDFFSVSNDDINYPWAVYGGGLLAVRKTNGLVIYKWSKAELKQVLVASKFHDEYGYNLQNNTIVFGKIYPSADYIGVISRVGSIVEFGSINSSEPSKAVRTLKKRLNLDPTWKLPSSKIYLVERYDNQTQLSIALRTDSELKLFRFNKKYELKELITVKDFLPLDNEYDRIMFAKFDNGSINDLLHFSSQGLTMYRLNEKSDGFQMVYYSTAFSKLRGWNKRTIETIATIDINGDNRDELIASGPKGLCVYRPVFTDDGFDLVNIFDDAIEDHILRYGLPKLMVKTGNSVDYNILLFTGKNLIEVQTKSFTPQSYVIPSIEPSIAKSKPNVPLLVPQKKYIVWLHDQLDLNSMLQPLNPHAGTVELSIPLIELPNAFGVSVRKYLQYKNIPFESFFGRGWSLPLDYISVERKNSSFLQDHDYAILKNNNRIILKRHPAWDSVNHWAFIIEGYKQARVKYYPDMERWELTMEDRTFVYGTWNQLTKRREEIVCSSWPLCGDKSTKAHNLPSRWYLVHEESKYGPYANYYYDKFVEGKGDRLTRIELDSGSSVSLKYSNTNQLLRFTVNTTCYEQIVSFEYTGNSLTHIKQEDRTLFKFEYKDQRISKIVYPNKLESSLEYDDMEIDRTRFEEVVPVDLSPTMYYGPDYTVILDKEYEDDRVVITIRNLLGGTDGPKVTKGKLHFGQPGIKSHTIHALEDMLVVVLIYASYKEVTILQFTKNEWVEKEYHPDFPLDAVISVGKKFVLVFNLKTVRVLTISLDGMLTSTEVKKSVPSNFLIHTFANGFVMYDTYIDVWTMGLKNQWKTGYTSTPTDIFSDIEKVLDAFELDTEFRTALRKGFLADAVTVYQNAIVVRVPSLVDTKLELEVYFVIMKFDKGATRVSNQSVRIPIANFTTYEYDLPTKDGDIFKLFYEKHSKKLLLKVKSIKGPLYKSLMDQKDKSYKQIDNSNENATKKKQYKKEVDEKIAEEMNNISDTVVSKVQFAMDLSQFGVLTNQHGIVTGNMQLSFDGQTWQQQPISPETMRMETVNQWLGEGFKLAKNNHEDTFKVYEMPKNVMVYNTQTNNPQEIQIVAPRYIQSQPAGKRLSMFFFQTKETIQLPANETMVRASNTIALVSVRHVNETSKFVIFRPVDSFLLKKTTLFTKQNVRLNPDETRTSSHIYDAQDAHLSSEGAMFYRVKVAPGGNVHQFGWYEQSTNSSTGATTKKSFASDGTDVTVREKPKPERPEIKDTERIIWDKSRQLKVVDLGALKLVDEVASYYGFEPYELNRYGVDNKWIFDENNVQNERENHYLKLPIRSALKASFTPVQPNNMWIVSFWVRLVPVPKVDDQLNIVQVAVVNLANNSRRTVSGAKVQHITSDWCYAEMTIDTTNSSNATKLRFDINIEPSALGKSLDVDHVRFSPLDLNFHASIYTPVNAEVRATLHNNGKIKQSLYSPNSRRVALLSEDGQVIDFAMHSKTAYVASVNARQCLVELKPNRGVYETFDRKQWRPNGAEWLMKYGELEYRPGSTRKRGEIIRTFDAPFDSLALRFLYNYESENAKLDFSWNGKEYGIICPDGSFCNRPPKIGEVLIFITELRISVWLEGHLFRETLLKSNGSAAEQKVFRLLPTGSFRISEFLVMYDARVKVTYYNRMGRPVQFIVYDDASTVRVRELIYDEIDRPIMQTKWTKLTNHNKEYFAFYENFITQVHGTSHIMTGMVASAHPSCEGYPYSRTVYANDPTENKQFQGLPGKDYNVLGKYKRRYALRSEIALLANIFPEAEGYRQKIVERPGGAIRATVEDKRGNKVAKYWQVGNYEHRLTTYAYSETYGHLYEVLPPQYHALAKTTSRTRPFMTGANTQEENQLNYQWRTSYYYEDGHMFGKRTTDGGRFEYVYTESGILRYSIHYNSPENQNLDRVVHFTYSSHGKVLREALVNMTREQCYQLVETNELPVSDNSIESFYGEIETNPDIRYRSQQSTRRIGDNQMMESLIFNENEKVIKKVFVVPTINSTYSIDYEYENGKLHSLQYPMNSTTTSFTLIYNYNGNGEVKSIRELTKRDPMFEFTYNADGMMETMKVRTDAKHTFQRNFTYNEPGFLIKLEDDYLSENVSYLETDSYGQDSYTPIYEGLISKTLFTAHWQKSTSPLRNGIYPEYFITANMSRRRAALCNEVLRRAGYIDENNLVKKTFYGEQDDELPFVCGKRIAMNHLSGMLSSKSFPYQYGHRYDYDDHDQLIKAKYFHGLEELALSPLTYRSFSKAIKGVNEATSEKIWDILRTKSFLTMDCTNPSLCHGREGTKSIFSDFIRQHRYSHHLKTMLSKAISDRKGLNVSEFEPKCKRWIEGSNMIMKMCTKLQQSLGKEKIIKNPLASLHAEFKDALKRYKSYIPDIVGVLNRHFKTALGSSAADVQSYEIDANGNHRLFYTGFSRYRLEYHPGTNKITKVYRQQFDRVQRNEEQFEMKHDGDGAVIKAEHKGIKHMEYDKLLQRVSKIEMMDGRKLIYQYDVRGERTFKQVLDKDGSVMNEKYYIRDANGLVLMDMDMTYLAKDQPPDVRVTNYIYKDQQLIGFLRNDKLYGVITDHEGSVRLVVTGGEVVAAYDYLPYGQIFRRFGTDLDGQLSYLYTGQEWEPETGLYNYRARLYDPDIGRFYQMDPKEQYPSPYVYAGNSPVSLVDPDGEFAFTLAVLILALVGAYLGAASANNCWNPLKWDWRSSSTWIGLLTGAVTGASIPFNMASSVAFFVGMGLSLSTSIAIMVGTGITFAYFMMAASSGTWDPTKFDYSSPGTWNALMNGVATSSWILMNPSSLISSFVSITSVAAKALFFVAKLTMSLGFTYLFAALGQGAEFDVTKWDFSDPQLYMSIVDGFTTATVGVLFLRNLPNQVSKWSGKVKRTVDLFVGNLITFRAQLALGRDWSRVIMHSKNFLYVSYRNMQSLQKGFLTVGFYSLIVSLRMSEVPKSGIPEFTASEAAINVLFTTEQFSDFIVKPLSSASKQLTLPKPPRIARFIRFRIRSEAISFGNDSHFHSQHMQRSSASLLQSTFDTLIKLPFEWLFSVKKPETNNAIHTTSSVAIFTPKKMATTGHILRNCYRIRNEQHVDGMISCYGHSSILTIVPKFGDAKIAKTDYYNYCLPLTYDGYPSVSCQGEWSSLVYTAKDSARVFDFVDGWILLVQVAPAAYREIKRGIKYLFSRPKRSTQFLSKDRVQSERKMLLSKLDDLKSQIHIHKQSQHWAQWTIEDLTEDVESYLTKGQGSLSMLEERINTLAGEIKEDIIIQRMQCKLRAEGANDVTGSYNEQLDVKMNALQIGQCLDRYMNLPLMKVNQMNGINYGTLN</sequence>
<accession>A0A182RR89</accession>
<name>A0A182RR89_ANOFN</name>
<feature type="transmembrane region" description="Helical" evidence="2">
    <location>
        <begin position="2861"/>
        <end position="2883"/>
    </location>
</feature>
<dbReference type="VEuPathDB" id="VectorBase:AFUN008784"/>
<dbReference type="NCBIfam" id="TIGR03696">
    <property type="entry name" value="Rhs_assc_core"/>
    <property type="match status" value="1"/>
</dbReference>
<protein>
    <submittedName>
        <fullName evidence="4">Tox-SGS domain-containing protein</fullName>
    </submittedName>
</protein>
<keyword evidence="2" id="KW-0812">Transmembrane</keyword>
<dbReference type="VEuPathDB" id="VectorBase:AFUN2_012254"/>
<feature type="compositionally biased region" description="Polar residues" evidence="1">
    <location>
        <begin position="1259"/>
        <end position="1270"/>
    </location>
</feature>